<dbReference type="AlphaFoldDB" id="A0A834NNL9"/>
<name>A0A834NNL9_VESGE</name>
<keyword evidence="1" id="KW-0812">Transmembrane</keyword>
<proteinExistence type="predicted"/>
<protein>
    <submittedName>
        <fullName evidence="2">Uncharacterized protein</fullName>
    </submittedName>
</protein>
<keyword evidence="3" id="KW-1185">Reference proteome</keyword>
<keyword evidence="1" id="KW-0472">Membrane</keyword>
<keyword evidence="1" id="KW-1133">Transmembrane helix</keyword>
<reference evidence="2" key="1">
    <citation type="journal article" date="2020" name="G3 (Bethesda)">
        <title>High-Quality Assemblies for Three Invasive Social Wasps from the &lt;i&gt;Vespula&lt;/i&gt; Genus.</title>
        <authorList>
            <person name="Harrop T.W.R."/>
            <person name="Guhlin J."/>
            <person name="McLaughlin G.M."/>
            <person name="Permina E."/>
            <person name="Stockwell P."/>
            <person name="Gilligan J."/>
            <person name="Le Lec M.F."/>
            <person name="Gruber M.A.M."/>
            <person name="Quinn O."/>
            <person name="Lovegrove M."/>
            <person name="Duncan E.J."/>
            <person name="Remnant E.J."/>
            <person name="Van Eeckhoven J."/>
            <person name="Graham B."/>
            <person name="Knapp R.A."/>
            <person name="Langford K.W."/>
            <person name="Kronenberg Z."/>
            <person name="Press M.O."/>
            <person name="Eacker S.M."/>
            <person name="Wilson-Rankin E.E."/>
            <person name="Purcell J."/>
            <person name="Lester P.J."/>
            <person name="Dearden P.K."/>
        </authorList>
    </citation>
    <scope>NUCLEOTIDE SEQUENCE</scope>
    <source>
        <strain evidence="2">Linc-1</strain>
    </source>
</reference>
<sequence>MSSLNGPIRVLQGSTQKTDAEKGITTSQRRTASRCGLKDANIMAMKRVLSPFPSTLNTIRRVRALYGYWIYGLLHSLTCAHLVMFAFLLDVAIRCATAAFGNGFRSGGINNGGNDRRIMGLAYFLRENPCGWRTRRRMRRMKRIGEVRAESLYSRVCVLRLPHNVERALLNHHGEMPFRSSLTPSHEDTPSSMRPLLHSLYAVWRFIGAVNPQFQESPLPALINYPISR</sequence>
<feature type="transmembrane region" description="Helical" evidence="1">
    <location>
        <begin position="68"/>
        <end position="89"/>
    </location>
</feature>
<dbReference type="EMBL" id="JACSDZ010000002">
    <property type="protein sequence ID" value="KAF7414655.1"/>
    <property type="molecule type" value="Genomic_DNA"/>
</dbReference>
<evidence type="ECO:0000313" key="3">
    <source>
        <dbReference type="Proteomes" id="UP000617340"/>
    </source>
</evidence>
<dbReference type="Proteomes" id="UP000617340">
    <property type="component" value="Unassembled WGS sequence"/>
</dbReference>
<evidence type="ECO:0000313" key="2">
    <source>
        <dbReference type="EMBL" id="KAF7414655.1"/>
    </source>
</evidence>
<organism evidence="2 3">
    <name type="scientific">Vespula germanica</name>
    <name type="common">German yellow jacket</name>
    <name type="synonym">Paravespula germanica</name>
    <dbReference type="NCBI Taxonomy" id="30212"/>
    <lineage>
        <taxon>Eukaryota</taxon>
        <taxon>Metazoa</taxon>
        <taxon>Ecdysozoa</taxon>
        <taxon>Arthropoda</taxon>
        <taxon>Hexapoda</taxon>
        <taxon>Insecta</taxon>
        <taxon>Pterygota</taxon>
        <taxon>Neoptera</taxon>
        <taxon>Endopterygota</taxon>
        <taxon>Hymenoptera</taxon>
        <taxon>Apocrita</taxon>
        <taxon>Aculeata</taxon>
        <taxon>Vespoidea</taxon>
        <taxon>Vespidae</taxon>
        <taxon>Vespinae</taxon>
        <taxon>Vespula</taxon>
    </lineage>
</organism>
<evidence type="ECO:0000256" key="1">
    <source>
        <dbReference type="SAM" id="Phobius"/>
    </source>
</evidence>
<accession>A0A834NNL9</accession>
<gene>
    <name evidence="2" type="ORF">HZH68_003144</name>
</gene>
<comment type="caution">
    <text evidence="2">The sequence shown here is derived from an EMBL/GenBank/DDBJ whole genome shotgun (WGS) entry which is preliminary data.</text>
</comment>